<dbReference type="SUPFAM" id="SSF51569">
    <property type="entry name" value="Aldolase"/>
    <property type="match status" value="1"/>
</dbReference>
<dbReference type="Proteomes" id="UP001149165">
    <property type="component" value="Unassembled WGS sequence"/>
</dbReference>
<organism evidence="3 4">
    <name type="scientific">Penicillium angulare</name>
    <dbReference type="NCBI Taxonomy" id="116970"/>
    <lineage>
        <taxon>Eukaryota</taxon>
        <taxon>Fungi</taxon>
        <taxon>Dikarya</taxon>
        <taxon>Ascomycota</taxon>
        <taxon>Pezizomycotina</taxon>
        <taxon>Eurotiomycetes</taxon>
        <taxon>Eurotiomycetidae</taxon>
        <taxon>Eurotiales</taxon>
        <taxon>Aspergillaceae</taxon>
        <taxon>Penicillium</taxon>
    </lineage>
</organism>
<dbReference type="AlphaFoldDB" id="A0A9W9FAF9"/>
<dbReference type="GO" id="GO:0009423">
    <property type="term" value="P:chorismate biosynthetic process"/>
    <property type="evidence" value="ECO:0007669"/>
    <property type="project" value="TreeGrafter"/>
</dbReference>
<dbReference type="PANTHER" id="PTHR21090">
    <property type="entry name" value="AROM/DEHYDROQUINATE SYNTHASE"/>
    <property type="match status" value="1"/>
</dbReference>
<dbReference type="GO" id="GO:0003855">
    <property type="term" value="F:3-dehydroquinate dehydratase activity"/>
    <property type="evidence" value="ECO:0007669"/>
    <property type="project" value="InterPro"/>
</dbReference>
<dbReference type="InterPro" id="IPR036291">
    <property type="entry name" value="NAD(P)-bd_dom_sf"/>
</dbReference>
<dbReference type="SUPFAM" id="SSF51735">
    <property type="entry name" value="NAD(P)-binding Rossmann-fold domains"/>
    <property type="match status" value="1"/>
</dbReference>
<evidence type="ECO:0000259" key="1">
    <source>
        <dbReference type="Pfam" id="PF01488"/>
    </source>
</evidence>
<dbReference type="SUPFAM" id="SSF53223">
    <property type="entry name" value="Aminoacid dehydrogenase-like, N-terminal domain"/>
    <property type="match status" value="1"/>
</dbReference>
<evidence type="ECO:0000313" key="3">
    <source>
        <dbReference type="EMBL" id="KAJ5096618.1"/>
    </source>
</evidence>
<dbReference type="EMBL" id="JAPQKH010000005">
    <property type="protein sequence ID" value="KAJ5096618.1"/>
    <property type="molecule type" value="Genomic_DNA"/>
</dbReference>
<dbReference type="GO" id="GO:0003866">
    <property type="term" value="F:3-phosphoshikimate 1-carboxyvinyltransferase activity"/>
    <property type="evidence" value="ECO:0007669"/>
    <property type="project" value="TreeGrafter"/>
</dbReference>
<dbReference type="InterPro" id="IPR013708">
    <property type="entry name" value="Shikimate_DH-bd_N"/>
</dbReference>
<dbReference type="OrthoDB" id="4415835at2759"/>
<dbReference type="Pfam" id="PF01487">
    <property type="entry name" value="DHquinase_I"/>
    <property type="match status" value="1"/>
</dbReference>
<evidence type="ECO:0000313" key="4">
    <source>
        <dbReference type="Proteomes" id="UP001149165"/>
    </source>
</evidence>
<dbReference type="InterPro" id="IPR013785">
    <property type="entry name" value="Aldolase_TIM"/>
</dbReference>
<dbReference type="Pfam" id="PF01488">
    <property type="entry name" value="Shikimate_DH"/>
    <property type="match status" value="1"/>
</dbReference>
<evidence type="ECO:0000259" key="2">
    <source>
        <dbReference type="Pfam" id="PF08501"/>
    </source>
</evidence>
<evidence type="ECO:0008006" key="5">
    <source>
        <dbReference type="Google" id="ProtNLM"/>
    </source>
</evidence>
<dbReference type="Pfam" id="PF08501">
    <property type="entry name" value="Shikimate_dh_N"/>
    <property type="match status" value="1"/>
</dbReference>
<dbReference type="Gene3D" id="3.20.20.70">
    <property type="entry name" value="Aldolase class I"/>
    <property type="match status" value="1"/>
</dbReference>
<proteinExistence type="predicted"/>
<dbReference type="PANTHER" id="PTHR21090:SF17">
    <property type="entry name" value="QUINATE REPRESSOR PROTEIN"/>
    <property type="match status" value="1"/>
</dbReference>
<dbReference type="CDD" id="cd00502">
    <property type="entry name" value="DHQase_I"/>
    <property type="match status" value="1"/>
</dbReference>
<reference evidence="3" key="2">
    <citation type="journal article" date="2023" name="IMA Fungus">
        <title>Comparative genomic study of the Penicillium genus elucidates a diverse pangenome and 15 lateral gene transfer events.</title>
        <authorList>
            <person name="Petersen C."/>
            <person name="Sorensen T."/>
            <person name="Nielsen M.R."/>
            <person name="Sondergaard T.E."/>
            <person name="Sorensen J.L."/>
            <person name="Fitzpatrick D.A."/>
            <person name="Frisvad J.C."/>
            <person name="Nielsen K.L."/>
        </authorList>
    </citation>
    <scope>NUCLEOTIDE SEQUENCE</scope>
    <source>
        <strain evidence="3">IBT 30069</strain>
    </source>
</reference>
<dbReference type="GO" id="GO:0004764">
    <property type="term" value="F:shikimate 3-dehydrogenase (NADP+) activity"/>
    <property type="evidence" value="ECO:0007669"/>
    <property type="project" value="InterPro"/>
</dbReference>
<comment type="caution">
    <text evidence="3">The sequence shown here is derived from an EMBL/GenBank/DDBJ whole genome shotgun (WGS) entry which is preliminary data.</text>
</comment>
<dbReference type="Gene3D" id="3.40.50.10860">
    <property type="entry name" value="Leucine Dehydrogenase, chain A, domain 1"/>
    <property type="match status" value="1"/>
</dbReference>
<reference evidence="3" key="1">
    <citation type="submission" date="2022-11" db="EMBL/GenBank/DDBJ databases">
        <authorList>
            <person name="Petersen C."/>
        </authorList>
    </citation>
    <scope>NUCLEOTIDE SEQUENCE</scope>
    <source>
        <strain evidence="3">IBT 30069</strain>
    </source>
</reference>
<protein>
    <recommendedName>
        <fullName evidence="5">Quinate repressor protein</fullName>
    </recommendedName>
</protein>
<dbReference type="InterPro" id="IPR046346">
    <property type="entry name" value="Aminoacid_DH-like_N_sf"/>
</dbReference>
<dbReference type="Gene3D" id="3.40.50.720">
    <property type="entry name" value="NAD(P)-binding Rossmann-like Domain"/>
    <property type="match status" value="1"/>
</dbReference>
<accession>A0A9W9FAF9</accession>
<dbReference type="InterPro" id="IPR001381">
    <property type="entry name" value="DHquinase_I"/>
</dbReference>
<sequence length="635" mass="70914">MLHENESDCIIECGMTSLNTEVQKFLAEYKRTHPVVYIIRHFDEIKSLLHLGDADARRLRIGDSKHRIYSDFEYFNLSDSGSLSENTAPGSFPSPHLLKEAKADFCNFLDILTCAQLHSPLKSMSFFDIASTPVENRLYSYALALTLSELTNDNFDTACFESGQDAIRLIIDLKEEHSLEVITRIIASIRRIAKNPIIYDVVGLEKALSSAAYFMETDYLPLLSHGIRNCVDYMMVDLDLPDTISKEVISQKRRTKVIGCFHDEMPGKHGWQNKTRYEKYQQARTLGCDMVQLTQNAMTRNDNDDLNAFVYSLHLAQETPLPLIAYNTGPLGRSSLISNKILTPVQYHASNSTIDSFNMTARQAMRGLFATFIFDSLKFYHFGASVSWSPFPPAMHKAAYNELGLEHSYQVFETTTLQNIKEITSSPHFGGASISLPFKASILPSIDIKSSHATAIGAINTLLPLRDSLESDKFSLEYQASQRNRAGPVIGWYGDNTDWLGIFECVHKNLSPRNTIRSSKTSALVIGAGGAARAAIYALIQMGCRKILIFNRTLQHAEEVAFHFNSWANIAEIPAVIHVIQSISDPWPVDIQPATIIISCIPAHSIDSQRPANFKAPEKWIQSKSGGVVADVSKS</sequence>
<feature type="domain" description="Quinate/shikimate 5-dehydrogenase/glutamyl-tRNA reductase" evidence="1">
    <location>
        <begin position="518"/>
        <end position="575"/>
    </location>
</feature>
<feature type="domain" description="Shikimate dehydrogenase substrate binding N-terminal" evidence="2">
    <location>
        <begin position="392"/>
        <end position="462"/>
    </location>
</feature>
<keyword evidence="4" id="KW-1185">Reference proteome</keyword>
<gene>
    <name evidence="3" type="ORF">N7456_007339</name>
</gene>
<name>A0A9W9FAF9_9EURO</name>
<dbReference type="InterPro" id="IPR006151">
    <property type="entry name" value="Shikm_DH/Glu-tRNA_Rdtase"/>
</dbReference>